<proteinExistence type="predicted"/>
<dbReference type="AlphaFoldDB" id="A0ABD3C6B0"/>
<dbReference type="Proteomes" id="UP001632038">
    <property type="component" value="Unassembled WGS sequence"/>
</dbReference>
<gene>
    <name evidence="1" type="ORF">CASFOL_030782</name>
</gene>
<reference evidence="2" key="1">
    <citation type="journal article" date="2024" name="IScience">
        <title>Strigolactones Initiate the Formation of Haustorium-like Structures in Castilleja.</title>
        <authorList>
            <person name="Buerger M."/>
            <person name="Peterson D."/>
            <person name="Chory J."/>
        </authorList>
    </citation>
    <scope>NUCLEOTIDE SEQUENCE [LARGE SCALE GENOMIC DNA]</scope>
</reference>
<dbReference type="EMBL" id="JAVIJP010000052">
    <property type="protein sequence ID" value="KAL3625328.1"/>
    <property type="molecule type" value="Genomic_DNA"/>
</dbReference>
<evidence type="ECO:0000313" key="2">
    <source>
        <dbReference type="Proteomes" id="UP001632038"/>
    </source>
</evidence>
<organism evidence="1 2">
    <name type="scientific">Castilleja foliolosa</name>
    <dbReference type="NCBI Taxonomy" id="1961234"/>
    <lineage>
        <taxon>Eukaryota</taxon>
        <taxon>Viridiplantae</taxon>
        <taxon>Streptophyta</taxon>
        <taxon>Embryophyta</taxon>
        <taxon>Tracheophyta</taxon>
        <taxon>Spermatophyta</taxon>
        <taxon>Magnoliopsida</taxon>
        <taxon>eudicotyledons</taxon>
        <taxon>Gunneridae</taxon>
        <taxon>Pentapetalae</taxon>
        <taxon>asterids</taxon>
        <taxon>lamiids</taxon>
        <taxon>Lamiales</taxon>
        <taxon>Orobanchaceae</taxon>
        <taxon>Pedicularideae</taxon>
        <taxon>Castillejinae</taxon>
        <taxon>Castilleja</taxon>
    </lineage>
</organism>
<protein>
    <submittedName>
        <fullName evidence="1">Uncharacterized protein</fullName>
    </submittedName>
</protein>
<name>A0ABD3C6B0_9LAMI</name>
<comment type="caution">
    <text evidence="1">The sequence shown here is derived from an EMBL/GenBank/DDBJ whole genome shotgun (WGS) entry which is preliminary data.</text>
</comment>
<evidence type="ECO:0000313" key="1">
    <source>
        <dbReference type="EMBL" id="KAL3625328.1"/>
    </source>
</evidence>
<keyword evidence="2" id="KW-1185">Reference proteome</keyword>
<sequence length="42" mass="4908">MNTSIPNPNPLNPHLSDYFGKECPLWEKSSDFPSRFMDLRPQ</sequence>
<accession>A0ABD3C6B0</accession>